<dbReference type="InterPro" id="IPR003758">
    <property type="entry name" value="LpxK"/>
</dbReference>
<dbReference type="GO" id="GO:0009244">
    <property type="term" value="P:lipopolysaccharide core region biosynthetic process"/>
    <property type="evidence" value="ECO:0007669"/>
    <property type="project" value="TreeGrafter"/>
</dbReference>
<dbReference type="GO" id="GO:0005524">
    <property type="term" value="F:ATP binding"/>
    <property type="evidence" value="ECO:0007669"/>
    <property type="project" value="UniProtKB-UniRule"/>
</dbReference>
<dbReference type="EMBL" id="AP021861">
    <property type="protein sequence ID" value="BBO35521.1"/>
    <property type="molecule type" value="Genomic_DNA"/>
</dbReference>
<keyword evidence="10 13" id="KW-0067">ATP-binding</keyword>
<comment type="similarity">
    <text evidence="13">Belongs to the LpxK family.</text>
</comment>
<evidence type="ECO:0000256" key="6">
    <source>
        <dbReference type="ARBA" id="ARBA00022556"/>
    </source>
</evidence>
<evidence type="ECO:0000256" key="1">
    <source>
        <dbReference type="ARBA" id="ARBA00002274"/>
    </source>
</evidence>
<dbReference type="Pfam" id="PF02606">
    <property type="entry name" value="LpxK"/>
    <property type="match status" value="1"/>
</dbReference>
<feature type="binding site" evidence="13">
    <location>
        <begin position="66"/>
        <end position="73"/>
    </location>
    <ligand>
        <name>ATP</name>
        <dbReference type="ChEBI" id="CHEBI:30616"/>
    </ligand>
</feature>
<dbReference type="EC" id="2.7.1.130" evidence="3 13"/>
<keyword evidence="7 13" id="KW-0808">Transferase</keyword>
<dbReference type="PANTHER" id="PTHR42724:SF1">
    <property type="entry name" value="TETRAACYLDISACCHARIDE 4'-KINASE, MITOCHONDRIAL-RELATED"/>
    <property type="match status" value="1"/>
</dbReference>
<dbReference type="InterPro" id="IPR027417">
    <property type="entry name" value="P-loop_NTPase"/>
</dbReference>
<evidence type="ECO:0000313" key="14">
    <source>
        <dbReference type="EMBL" id="BBO35521.1"/>
    </source>
</evidence>
<evidence type="ECO:0000313" key="15">
    <source>
        <dbReference type="Proteomes" id="UP000326837"/>
    </source>
</evidence>
<evidence type="ECO:0000256" key="9">
    <source>
        <dbReference type="ARBA" id="ARBA00022777"/>
    </source>
</evidence>
<comment type="pathway">
    <text evidence="2 13">Glycolipid biosynthesis; lipid IV(A) biosynthesis; lipid IV(A) from (3R)-3-hydroxytetradecanoyl-[acyl-carrier-protein] and UDP-N-acetyl-alpha-D-glucosamine: step 6/6.</text>
</comment>
<dbReference type="RefSeq" id="WP_152100884.1">
    <property type="nucleotide sequence ID" value="NZ_AP021861.1"/>
</dbReference>
<name>A0A5K7XK68_9BACT</name>
<dbReference type="PANTHER" id="PTHR42724">
    <property type="entry name" value="TETRAACYLDISACCHARIDE 4'-KINASE"/>
    <property type="match status" value="1"/>
</dbReference>
<keyword evidence="11 13" id="KW-0443">Lipid metabolism</keyword>
<evidence type="ECO:0000256" key="7">
    <source>
        <dbReference type="ARBA" id="ARBA00022679"/>
    </source>
</evidence>
<reference evidence="15" key="1">
    <citation type="submission" date="2019-10" db="EMBL/GenBank/DDBJ databases">
        <title>Lacipirellula parvula gen. nov., sp. nov., representing a lineage of planctomycetes widespread in freshwater anoxic habitats, and description of the family Lacipirellulaceae.</title>
        <authorList>
            <person name="Dedysh S.N."/>
            <person name="Kulichevskaya I.S."/>
            <person name="Beletsky A.V."/>
            <person name="Rakitin A.L."/>
            <person name="Mardanov A.V."/>
            <person name="Ivanova A.A."/>
            <person name="Saltykova V.X."/>
            <person name="Rijpstra W.I.C."/>
            <person name="Sinninghe Damste J.S."/>
            <person name="Ravin N.V."/>
        </authorList>
    </citation>
    <scope>NUCLEOTIDE SEQUENCE [LARGE SCALE GENOMIC DNA]</scope>
    <source>
        <strain evidence="15">PX69</strain>
    </source>
</reference>
<dbReference type="NCBIfam" id="TIGR00682">
    <property type="entry name" value="lpxK"/>
    <property type="match status" value="1"/>
</dbReference>
<dbReference type="GO" id="GO:0009029">
    <property type="term" value="F:lipid-A 4'-kinase activity"/>
    <property type="evidence" value="ECO:0007669"/>
    <property type="project" value="UniProtKB-UniRule"/>
</dbReference>
<protein>
    <recommendedName>
        <fullName evidence="4 13">Tetraacyldisaccharide 4'-kinase</fullName>
        <ecNumber evidence="3 13">2.7.1.130</ecNumber>
    </recommendedName>
    <alternativeName>
        <fullName evidence="12 13">Lipid A 4'-kinase</fullName>
    </alternativeName>
</protein>
<accession>A0A5K7XK68</accession>
<evidence type="ECO:0000256" key="5">
    <source>
        <dbReference type="ARBA" id="ARBA00022516"/>
    </source>
</evidence>
<evidence type="ECO:0000256" key="4">
    <source>
        <dbReference type="ARBA" id="ARBA00016436"/>
    </source>
</evidence>
<keyword evidence="5 13" id="KW-0444">Lipid biosynthesis</keyword>
<evidence type="ECO:0000256" key="3">
    <source>
        <dbReference type="ARBA" id="ARBA00012071"/>
    </source>
</evidence>
<gene>
    <name evidence="13" type="primary">lpxK</name>
    <name evidence="14" type="ORF">PLANPX_5133</name>
</gene>
<dbReference type="UniPathway" id="UPA00359">
    <property type="reaction ID" value="UER00482"/>
</dbReference>
<keyword evidence="15" id="KW-1185">Reference proteome</keyword>
<dbReference type="GO" id="GO:0009245">
    <property type="term" value="P:lipid A biosynthetic process"/>
    <property type="evidence" value="ECO:0007669"/>
    <property type="project" value="UniProtKB-UniRule"/>
</dbReference>
<dbReference type="HAMAP" id="MF_00409">
    <property type="entry name" value="LpxK"/>
    <property type="match status" value="1"/>
</dbReference>
<dbReference type="SUPFAM" id="SSF52540">
    <property type="entry name" value="P-loop containing nucleoside triphosphate hydrolases"/>
    <property type="match status" value="1"/>
</dbReference>
<dbReference type="AlphaFoldDB" id="A0A5K7XK68"/>
<keyword evidence="8 13" id="KW-0547">Nucleotide-binding</keyword>
<evidence type="ECO:0000256" key="13">
    <source>
        <dbReference type="HAMAP-Rule" id="MF_00409"/>
    </source>
</evidence>
<dbReference type="KEGG" id="lpav:PLANPX_5133"/>
<evidence type="ECO:0000256" key="12">
    <source>
        <dbReference type="ARBA" id="ARBA00029757"/>
    </source>
</evidence>
<evidence type="ECO:0000256" key="10">
    <source>
        <dbReference type="ARBA" id="ARBA00022840"/>
    </source>
</evidence>
<evidence type="ECO:0000256" key="11">
    <source>
        <dbReference type="ARBA" id="ARBA00023098"/>
    </source>
</evidence>
<evidence type="ECO:0000256" key="8">
    <source>
        <dbReference type="ARBA" id="ARBA00022741"/>
    </source>
</evidence>
<organism evidence="14 15">
    <name type="scientific">Lacipirellula parvula</name>
    <dbReference type="NCBI Taxonomy" id="2650471"/>
    <lineage>
        <taxon>Bacteria</taxon>
        <taxon>Pseudomonadati</taxon>
        <taxon>Planctomycetota</taxon>
        <taxon>Planctomycetia</taxon>
        <taxon>Pirellulales</taxon>
        <taxon>Lacipirellulaceae</taxon>
        <taxon>Lacipirellula</taxon>
    </lineage>
</organism>
<comment type="function">
    <text evidence="1 13">Transfers the gamma-phosphate of ATP to the 4'-position of a tetraacyldisaccharide 1-phosphate intermediate (termed DS-1-P) to form tetraacyldisaccharide 1,4'-bis-phosphate (lipid IVA).</text>
</comment>
<evidence type="ECO:0000256" key="2">
    <source>
        <dbReference type="ARBA" id="ARBA00004870"/>
    </source>
</evidence>
<keyword evidence="9 13" id="KW-0418">Kinase</keyword>
<comment type="catalytic activity">
    <reaction evidence="13">
        <text>a lipid A disaccharide + ATP = a lipid IVA + ADP + H(+)</text>
        <dbReference type="Rhea" id="RHEA:67840"/>
        <dbReference type="ChEBI" id="CHEBI:15378"/>
        <dbReference type="ChEBI" id="CHEBI:30616"/>
        <dbReference type="ChEBI" id="CHEBI:176343"/>
        <dbReference type="ChEBI" id="CHEBI:176425"/>
        <dbReference type="ChEBI" id="CHEBI:456216"/>
        <dbReference type="EC" id="2.7.1.130"/>
    </reaction>
</comment>
<sequence>MISPSTFRDLISGRRRGVAAAAVRLAFGAASVPYGWAIRARNRGYDRGSKETHRPSVPVISVGNLTVGGTGKTPMVEWLARHLREQEVRVAILSRGYGAEQGGLNDEALELELSLPDVPHLQNPDRAASAEIAIDELAAQLLLLDDGFQHRRLERDLDLVLLDATEPFGFDRLLPRGTLREPVTGLRRAQGVVLSRADMIPPAAREQVRARVAQLAPTAAWAEVEHRPAALLDSNGGTSPLETVRDQPVVACCGIGNPAGFRHTLEGLGCRVERWREFPDHHDFTREDVEELAQLAREANARFIVCTRKDLVKLRVPSIGGVPLRAVGVELNFLRGEAELAAVILPLVERARAENNAMFDEDAGDGADGGLGGDG</sequence>
<dbReference type="GO" id="GO:0005886">
    <property type="term" value="C:plasma membrane"/>
    <property type="evidence" value="ECO:0007669"/>
    <property type="project" value="TreeGrafter"/>
</dbReference>
<keyword evidence="6 13" id="KW-0441">Lipid A biosynthesis</keyword>
<proteinExistence type="inferred from homology"/>
<dbReference type="Proteomes" id="UP000326837">
    <property type="component" value="Chromosome"/>
</dbReference>